<feature type="compositionally biased region" description="Basic residues" evidence="1">
    <location>
        <begin position="1"/>
        <end position="38"/>
    </location>
</feature>
<accession>A0A2W4JAX6</accession>
<reference evidence="2" key="1">
    <citation type="submission" date="2018-05" db="EMBL/GenBank/DDBJ databases">
        <authorList>
            <person name="Lanie J.A."/>
            <person name="Ng W.-L."/>
            <person name="Kazmierczak K.M."/>
            <person name="Andrzejewski T.M."/>
            <person name="Davidsen T.M."/>
            <person name="Wayne K.J."/>
            <person name="Tettelin H."/>
            <person name="Glass J.I."/>
            <person name="Rusch D."/>
            <person name="Podicherti R."/>
            <person name="Tsui H.-C.T."/>
            <person name="Winkler M.E."/>
        </authorList>
    </citation>
    <scope>NUCLEOTIDE SEQUENCE</scope>
    <source>
        <strain evidence="2">ZC4RG45</strain>
    </source>
</reference>
<evidence type="ECO:0000256" key="1">
    <source>
        <dbReference type="SAM" id="MobiDB-lite"/>
    </source>
</evidence>
<feature type="region of interest" description="Disordered" evidence="1">
    <location>
        <begin position="1"/>
        <end position="77"/>
    </location>
</feature>
<name>A0A2W4JAX6_9PSEU</name>
<proteinExistence type="predicted"/>
<feature type="compositionally biased region" description="Basic residues" evidence="1">
    <location>
        <begin position="52"/>
        <end position="66"/>
    </location>
</feature>
<evidence type="ECO:0000313" key="2">
    <source>
        <dbReference type="EMBL" id="PZM96412.1"/>
    </source>
</evidence>
<sequence>MAVTNRRKPRLRRRRARRPPPRRAARHPRPARLPRRPHKAPDRRASRQSSRAGHRCFPRGRVRRSTCPRIGPWKIPG</sequence>
<organism evidence="2">
    <name type="scientific">Thermocrispum agreste</name>
    <dbReference type="NCBI Taxonomy" id="37925"/>
    <lineage>
        <taxon>Bacteria</taxon>
        <taxon>Bacillati</taxon>
        <taxon>Actinomycetota</taxon>
        <taxon>Actinomycetes</taxon>
        <taxon>Pseudonocardiales</taxon>
        <taxon>Pseudonocardiaceae</taxon>
        <taxon>Thermocrispum</taxon>
    </lineage>
</organism>
<comment type="caution">
    <text evidence="2">The sequence shown here is derived from an EMBL/GenBank/DDBJ whole genome shotgun (WGS) entry which is preliminary data.</text>
</comment>
<gene>
    <name evidence="2" type="ORF">DIU77_10815</name>
</gene>
<dbReference type="AlphaFoldDB" id="A0A2W4JAX6"/>
<dbReference type="EMBL" id="QGUI01000389">
    <property type="protein sequence ID" value="PZM96412.1"/>
    <property type="molecule type" value="Genomic_DNA"/>
</dbReference>
<protein>
    <submittedName>
        <fullName evidence="2">Uncharacterized protein</fullName>
    </submittedName>
</protein>